<evidence type="ECO:0000313" key="4">
    <source>
        <dbReference type="Proteomes" id="UP000443090"/>
    </source>
</evidence>
<reference evidence="3 4" key="1">
    <citation type="submission" date="2018-05" db="EMBL/GenBank/DDBJ databases">
        <title>Genome sequencing and assembly of the regulated plant pathogen Lachnellula willkommii and related sister species for the development of diagnostic species identification markers.</title>
        <authorList>
            <person name="Giroux E."/>
            <person name="Bilodeau G."/>
        </authorList>
    </citation>
    <scope>NUCLEOTIDE SEQUENCE [LARGE SCALE GENOMIC DNA]</scope>
    <source>
        <strain evidence="3 4">CBS 160.35</strain>
    </source>
</reference>
<feature type="compositionally biased region" description="Polar residues" evidence="1">
    <location>
        <begin position="63"/>
        <end position="73"/>
    </location>
</feature>
<feature type="compositionally biased region" description="Polar residues" evidence="1">
    <location>
        <begin position="163"/>
        <end position="175"/>
    </location>
</feature>
<feature type="region of interest" description="Disordered" evidence="1">
    <location>
        <begin position="779"/>
        <end position="821"/>
    </location>
</feature>
<evidence type="ECO:0000313" key="3">
    <source>
        <dbReference type="EMBL" id="TVY47317.1"/>
    </source>
</evidence>
<evidence type="ECO:0000259" key="2">
    <source>
        <dbReference type="PROSITE" id="PS50108"/>
    </source>
</evidence>
<feature type="region of interest" description="Disordered" evidence="1">
    <location>
        <begin position="162"/>
        <end position="183"/>
    </location>
</feature>
<dbReference type="InterPro" id="IPR000095">
    <property type="entry name" value="CRIB_dom"/>
</dbReference>
<feature type="region of interest" description="Disordered" evidence="1">
    <location>
        <begin position="1"/>
        <end position="49"/>
    </location>
</feature>
<accession>A0A8H8UIZ3</accession>
<feature type="compositionally biased region" description="Polar residues" evidence="1">
    <location>
        <begin position="87"/>
        <end position="107"/>
    </location>
</feature>
<gene>
    <name evidence="3" type="ORF">LOCC1_G002953</name>
</gene>
<feature type="compositionally biased region" description="Low complexity" evidence="1">
    <location>
        <begin position="808"/>
        <end position="817"/>
    </location>
</feature>
<dbReference type="AlphaFoldDB" id="A0A8H8UIZ3"/>
<dbReference type="Proteomes" id="UP000443090">
    <property type="component" value="Unassembled WGS sequence"/>
</dbReference>
<feature type="domain" description="CRIB" evidence="2">
    <location>
        <begin position="185"/>
        <end position="198"/>
    </location>
</feature>
<feature type="compositionally biased region" description="Polar residues" evidence="1">
    <location>
        <begin position="256"/>
        <end position="267"/>
    </location>
</feature>
<comment type="caution">
    <text evidence="3">The sequence shown here is derived from an EMBL/GenBank/DDBJ whole genome shotgun (WGS) entry which is preliminary data.</text>
</comment>
<sequence length="833" mass="91882">MFSLTSSGRAAAPTAYSVNTTKSHSKNNSSATSFEDSLEPAIDGPPSPERIRAYTEQMKRSSIFGNHSRTNTLSSGASSFRSRESAYASTENLSRKSSTRSNISGMTSPRERPESRIGSLFSRSGRRSRRDNSLSNLAPPFTFAEGISEEESAAVHYHGTGYRSRSGTLHNSPPLTQEGRRWPSISEPFNFQHVTHTRQDHLPDLARSSRMELFSEFSAIRASQTPKHGELKEIKVQDLHFDNFSSEALSTPLEETPNTSPQGQRQHGVTRKSLSPPHRPVPLAKSHDNLRVAPPRPPRSPLSPTCPMALPPRTSSRTASVLFDTFDPVNNSSIERPRTAGPFQRPAPFDHPLIFEQQEHESYHETSHALTSPGDDAWPLTAPLAGKCGMELTDVKEEEEETMSRRRRTSRASAELRASRSVPSLLSKTYEQGQDTRTSTVLLPGLSNRASALRISPLSPGFRFDQDWEKDIDYCYENEIEADCDYQWVEEQNATVEAPSITPQPPMDLHLEDDTRSIYHGRFRPSLIVPSAYEIPELSPMSNISAVSSDPTSPSAFLQPNPVRSSYASSFKESHGFNLSPSLLIPTDFRSQMEQESLYGDQYGTNHSTSAAVFAQQEPYCHSTPSDETSSSIVSYRSSNFSRGSARSSSSTRFSACNSRTSKDSAILLGQTTMNETHRSIGSASSLPDLVPSAVWRLEKKPDTEDLGYNMAAPNQIEDLVSDFVPTQHRRYRSLVPEAGVRENISQYPTQIPPAARSELVDENSTLSPVAESFIDTTKQGKTNEQVHGRKVSAPVVSHSAREKGRARASTSSFAGSTAGGKKKAGYMLFPQV</sequence>
<feature type="compositionally biased region" description="Low complexity" evidence="1">
    <location>
        <begin position="17"/>
        <end position="33"/>
    </location>
</feature>
<organism evidence="3 4">
    <name type="scientific">Lachnellula occidentalis</name>
    <dbReference type="NCBI Taxonomy" id="215460"/>
    <lineage>
        <taxon>Eukaryota</taxon>
        <taxon>Fungi</taxon>
        <taxon>Dikarya</taxon>
        <taxon>Ascomycota</taxon>
        <taxon>Pezizomycotina</taxon>
        <taxon>Leotiomycetes</taxon>
        <taxon>Helotiales</taxon>
        <taxon>Lachnaceae</taxon>
        <taxon>Lachnellula</taxon>
    </lineage>
</organism>
<keyword evidence="4" id="KW-1185">Reference proteome</keyword>
<dbReference type="EMBL" id="QGMI01000099">
    <property type="protein sequence ID" value="TVY47317.1"/>
    <property type="molecule type" value="Genomic_DNA"/>
</dbReference>
<feature type="region of interest" description="Disordered" evidence="1">
    <location>
        <begin position="61"/>
        <end position="138"/>
    </location>
</feature>
<feature type="region of interest" description="Disordered" evidence="1">
    <location>
        <begin position="250"/>
        <end position="314"/>
    </location>
</feature>
<dbReference type="PROSITE" id="PS50108">
    <property type="entry name" value="CRIB"/>
    <property type="match status" value="1"/>
</dbReference>
<evidence type="ECO:0000256" key="1">
    <source>
        <dbReference type="SAM" id="MobiDB-lite"/>
    </source>
</evidence>
<dbReference type="OrthoDB" id="5237293at2759"/>
<proteinExistence type="predicted"/>
<name>A0A8H8UIZ3_9HELO</name>
<feature type="region of interest" description="Disordered" evidence="1">
    <location>
        <begin position="395"/>
        <end position="418"/>
    </location>
</feature>
<protein>
    <recommendedName>
        <fullName evidence="2">CRIB domain-containing protein</fullName>
    </recommendedName>
</protein>